<feature type="region of interest" description="Disordered" evidence="1">
    <location>
        <begin position="111"/>
        <end position="201"/>
    </location>
</feature>
<feature type="compositionally biased region" description="Polar residues" evidence="1">
    <location>
        <begin position="140"/>
        <end position="153"/>
    </location>
</feature>
<evidence type="ECO:0000313" key="3">
    <source>
        <dbReference type="Proteomes" id="UP000279259"/>
    </source>
</evidence>
<accession>A0A427YJ12</accession>
<feature type="compositionally biased region" description="Polar residues" evidence="1">
    <location>
        <begin position="648"/>
        <end position="661"/>
    </location>
</feature>
<feature type="compositionally biased region" description="Low complexity" evidence="1">
    <location>
        <begin position="528"/>
        <end position="542"/>
    </location>
</feature>
<dbReference type="AlphaFoldDB" id="A0A427YJ12"/>
<gene>
    <name evidence="2" type="ORF">EHS25_010243</name>
</gene>
<feature type="compositionally biased region" description="Polar residues" evidence="1">
    <location>
        <begin position="217"/>
        <end position="232"/>
    </location>
</feature>
<feature type="compositionally biased region" description="Basic and acidic residues" evidence="1">
    <location>
        <begin position="122"/>
        <end position="132"/>
    </location>
</feature>
<feature type="compositionally biased region" description="Basic residues" evidence="1">
    <location>
        <begin position="847"/>
        <end position="856"/>
    </location>
</feature>
<feature type="compositionally biased region" description="Low complexity" evidence="1">
    <location>
        <begin position="260"/>
        <end position="271"/>
    </location>
</feature>
<protein>
    <submittedName>
        <fullName evidence="2">Uncharacterized protein</fullName>
    </submittedName>
</protein>
<reference evidence="2 3" key="1">
    <citation type="submission" date="2018-11" db="EMBL/GenBank/DDBJ databases">
        <title>Genome sequence of Saitozyma podzolica DSM 27192.</title>
        <authorList>
            <person name="Aliyu H."/>
            <person name="Gorte O."/>
            <person name="Ochsenreither K."/>
        </authorList>
    </citation>
    <scope>NUCLEOTIDE SEQUENCE [LARGE SCALE GENOMIC DNA]</scope>
    <source>
        <strain evidence="2 3">DSM 27192</strain>
    </source>
</reference>
<feature type="compositionally biased region" description="Polar residues" evidence="1">
    <location>
        <begin position="432"/>
        <end position="454"/>
    </location>
</feature>
<comment type="caution">
    <text evidence="2">The sequence shown here is derived from an EMBL/GenBank/DDBJ whole genome shotgun (WGS) entry which is preliminary data.</text>
</comment>
<feature type="region of interest" description="Disordered" evidence="1">
    <location>
        <begin position="290"/>
        <end position="666"/>
    </location>
</feature>
<feature type="region of interest" description="Disordered" evidence="1">
    <location>
        <begin position="217"/>
        <end position="274"/>
    </location>
</feature>
<feature type="compositionally biased region" description="Polar residues" evidence="1">
    <location>
        <begin position="240"/>
        <end position="259"/>
    </location>
</feature>
<feature type="region of interest" description="Disordered" evidence="1">
    <location>
        <begin position="697"/>
        <end position="737"/>
    </location>
</feature>
<name>A0A427YJ12_9TREE</name>
<evidence type="ECO:0000313" key="2">
    <source>
        <dbReference type="EMBL" id="RSH91067.1"/>
    </source>
</evidence>
<feature type="compositionally biased region" description="Low complexity" evidence="1">
    <location>
        <begin position="488"/>
        <end position="512"/>
    </location>
</feature>
<dbReference type="OrthoDB" id="10368645at2759"/>
<feature type="compositionally biased region" description="Basic and acidic residues" evidence="1">
    <location>
        <begin position="710"/>
        <end position="723"/>
    </location>
</feature>
<evidence type="ECO:0000256" key="1">
    <source>
        <dbReference type="SAM" id="MobiDB-lite"/>
    </source>
</evidence>
<feature type="compositionally biased region" description="Polar residues" evidence="1">
    <location>
        <begin position="327"/>
        <end position="345"/>
    </location>
</feature>
<feature type="region of interest" description="Disordered" evidence="1">
    <location>
        <begin position="847"/>
        <end position="870"/>
    </location>
</feature>
<organism evidence="2 3">
    <name type="scientific">Saitozyma podzolica</name>
    <dbReference type="NCBI Taxonomy" id="1890683"/>
    <lineage>
        <taxon>Eukaryota</taxon>
        <taxon>Fungi</taxon>
        <taxon>Dikarya</taxon>
        <taxon>Basidiomycota</taxon>
        <taxon>Agaricomycotina</taxon>
        <taxon>Tremellomycetes</taxon>
        <taxon>Tremellales</taxon>
        <taxon>Trimorphomycetaceae</taxon>
        <taxon>Saitozyma</taxon>
    </lineage>
</organism>
<feature type="compositionally biased region" description="Polar residues" evidence="1">
    <location>
        <begin position="565"/>
        <end position="585"/>
    </location>
</feature>
<dbReference type="EMBL" id="RSCD01000009">
    <property type="protein sequence ID" value="RSH91067.1"/>
    <property type="molecule type" value="Genomic_DNA"/>
</dbReference>
<feature type="compositionally biased region" description="Basic and acidic residues" evidence="1">
    <location>
        <begin position="631"/>
        <end position="647"/>
    </location>
</feature>
<sequence length="870" mass="96197">MMTPARSGRPVGNGSGGASLIRRHPSQFGSNSLPIPSPRSAYPGLEPHIRSVTVQYFGAMGYPDGVIPSHMDESRRFQTIEEGVQVEDDEEGQPMIDPRAARMIEYEYNQVHTQSHSAQSMDRYHGGSHNRDMPPPSPRFQRSSYSPHAQGDSQVFPENYGTHAQPRYDDSQSYSHQAREAAPHTTQPTRQPDSTHRSAMPFESHSHLTPELAHNAQPQQYNQHQSDLTPQHLQYPHPQAHSTLTIPDHPYSSQAGSGYQQDQDFHPQNQQMPQDLTRDDDTIVLHAQGQAPRVSLAEPANRQLPPPRFAENRNKPQAAIKQDDNHSTPGTQAPRSKSQWDASSVPTPGPTGLAGPPGPVRTKEEAMQEFQAQKKALGSQKTRSPQDKEEVDRKAMPPPTMAKTATLGSQLQANGDRHYQDAQQLQGRQGQPSPEMQQNQNTQAGRDITSSRSNSNEHEPTHTAPVSPTALHAQTAPFRPSTLRQDYVPSPAQSHASPSASPSSVVGPASRAGPSPRWVTQADHDARPQVQAQAQHQTAALQDNRDSWPTQNHQTVETYNGRGLRTTQYQDQPDQQVLNPPSLHSDTAVPPPEITPAHPDPARVKQTPLPRASTIEEARLSPTPRPRKSQVKHEPLVSSPTDRKESPEQQGLSNSSDSSHVSAMLETPAFDDFELPNIDPKASPGMLNVGRQLSGVTKVNKKGSSENEQGNDKVPQKEKSSKDDEGEAVRAQSRPPPFRVLKEFRDVESFLKTIRSTSLWKETVENSKSSQDVQWSRVGDLATKQTEATQTANKTLNNLIMAYNELLEIKNQAIEQKMKMTTRFKRAGEELSAQCVDLQASTTQLHLNKRRKRRSLSRGVSMEENGKGGG</sequence>
<proteinExistence type="predicted"/>
<feature type="region of interest" description="Disordered" evidence="1">
    <location>
        <begin position="1"/>
        <end position="39"/>
    </location>
</feature>
<feature type="compositionally biased region" description="Polar residues" evidence="1">
    <location>
        <begin position="111"/>
        <end position="120"/>
    </location>
</feature>
<keyword evidence="3" id="KW-1185">Reference proteome</keyword>
<feature type="compositionally biased region" description="Basic and acidic residues" evidence="1">
    <location>
        <begin position="384"/>
        <end position="395"/>
    </location>
</feature>
<feature type="compositionally biased region" description="Low complexity" evidence="1">
    <location>
        <begin position="421"/>
        <end position="431"/>
    </location>
</feature>
<dbReference type="Proteomes" id="UP000279259">
    <property type="component" value="Unassembled WGS sequence"/>
</dbReference>
<feature type="compositionally biased region" description="Polar residues" evidence="1">
    <location>
        <begin position="547"/>
        <end position="558"/>
    </location>
</feature>